<evidence type="ECO:0000313" key="1">
    <source>
        <dbReference type="EMBL" id="SMC50240.1"/>
    </source>
</evidence>
<reference evidence="1" key="1">
    <citation type="submission" date="2017-04" db="EMBL/GenBank/DDBJ databases">
        <authorList>
            <person name="Varghese N."/>
            <person name="Submissions S."/>
        </authorList>
    </citation>
    <scope>NUCLEOTIDE SEQUENCE</scope>
    <source>
        <strain evidence="1">WTE2008</strain>
    </source>
</reference>
<organism evidence="1 2">
    <name type="scientific">Aristaeella lactis</name>
    <dbReference type="NCBI Taxonomy" id="3046383"/>
    <lineage>
        <taxon>Bacteria</taxon>
        <taxon>Bacillati</taxon>
        <taxon>Bacillota</taxon>
        <taxon>Clostridia</taxon>
        <taxon>Eubacteriales</taxon>
        <taxon>Aristaeellaceae</taxon>
        <taxon>Aristaeella</taxon>
    </lineage>
</organism>
<protein>
    <submittedName>
        <fullName evidence="1">Transcriptional regulator, TetR family</fullName>
    </submittedName>
</protein>
<dbReference type="Proteomes" id="UP000192328">
    <property type="component" value="Unassembled WGS sequence"/>
</dbReference>
<gene>
    <name evidence="1" type="ORF">SAMN06297397_1090</name>
</gene>
<keyword evidence="2" id="KW-1185">Reference proteome</keyword>
<name>A0AC61PJY9_9FIRM</name>
<dbReference type="EMBL" id="FWXZ01000002">
    <property type="protein sequence ID" value="SMC50240.1"/>
    <property type="molecule type" value="Genomic_DNA"/>
</dbReference>
<comment type="caution">
    <text evidence="1">The sequence shown here is derived from an EMBL/GenBank/DDBJ whole genome shotgun (WGS) entry which is preliminary data.</text>
</comment>
<proteinExistence type="predicted"/>
<evidence type="ECO:0000313" key="2">
    <source>
        <dbReference type="Proteomes" id="UP000192328"/>
    </source>
</evidence>
<accession>A0AC61PJY9</accession>
<sequence length="196" mass="22466">MKKGERRKQELLQIAYRMFISRGYENTSVDEIIEEADIAKGTYYYYFETKEQMLEEVIGMMIDQEMEAAGRILQAEIPVPQKIIGMISSLRPTQEERPIEGALMQPENIVMHEKIRKKIVEMAVPLLSKVVEEGIGQGIFACDNIAERVRMLLVISSSTFDEGCFTERDIEVFIDMTEKLLGAESGTMGFIRELIR</sequence>